<dbReference type="Proteomes" id="UP001359886">
    <property type="component" value="Unassembled WGS sequence"/>
</dbReference>
<evidence type="ECO:0000313" key="3">
    <source>
        <dbReference type="Proteomes" id="UP001359886"/>
    </source>
</evidence>
<feature type="chain" id="PRO_5043903328" description="DUF4382 domain-containing protein" evidence="1">
    <location>
        <begin position="32"/>
        <end position="286"/>
    </location>
</feature>
<feature type="signal peptide" evidence="1">
    <location>
        <begin position="1"/>
        <end position="31"/>
    </location>
</feature>
<keyword evidence="1" id="KW-0732">Signal</keyword>
<dbReference type="AlphaFoldDB" id="A0AAW9R7P8"/>
<evidence type="ECO:0008006" key="4">
    <source>
        <dbReference type="Google" id="ProtNLM"/>
    </source>
</evidence>
<gene>
    <name evidence="2" type="ORF">V3330_05935</name>
</gene>
<accession>A0AAW9R7P8</accession>
<proteinExistence type="predicted"/>
<sequence>MIDSQTPARLACPILGLAIAAALAVPQSATAEFDETQVLIEINATDGDAGFHAKFDAGAWKEVRMNDPDGMKLLDEKAFANLRLQGLTENFFESAEPVCDPEDSEDDEPVVSLAEFISRFPAGDYTLFGKTNEGEHFAGDAELTYDLPAAPDIDDTDGAAFVDGDPVVIAWGPGEDLGEKCHDPDLIEAEIIADPAEVVVVGWEVVVEPADGDGIEPERVFSVQLPPGQTEVTVPAEFIETYIDVNDVEEFKFEVGAIEASGNQTFSEGEFCIVDEAGEECEEDED</sequence>
<protein>
    <recommendedName>
        <fullName evidence="4">DUF4382 domain-containing protein</fullName>
    </recommendedName>
</protein>
<comment type="caution">
    <text evidence="2">The sequence shown here is derived from an EMBL/GenBank/DDBJ whole genome shotgun (WGS) entry which is preliminary data.</text>
</comment>
<evidence type="ECO:0000256" key="1">
    <source>
        <dbReference type="SAM" id="SignalP"/>
    </source>
</evidence>
<organism evidence="2 3">
    <name type="scientific">Elongatibacter sediminis</name>
    <dbReference type="NCBI Taxonomy" id="3119006"/>
    <lineage>
        <taxon>Bacteria</taxon>
        <taxon>Pseudomonadati</taxon>
        <taxon>Pseudomonadota</taxon>
        <taxon>Gammaproteobacteria</taxon>
        <taxon>Chromatiales</taxon>
        <taxon>Wenzhouxiangellaceae</taxon>
        <taxon>Elongatibacter</taxon>
    </lineage>
</organism>
<evidence type="ECO:0000313" key="2">
    <source>
        <dbReference type="EMBL" id="MEJ8567160.1"/>
    </source>
</evidence>
<keyword evidence="3" id="KW-1185">Reference proteome</keyword>
<name>A0AAW9R7P8_9GAMM</name>
<dbReference type="EMBL" id="JAZHOG010000003">
    <property type="protein sequence ID" value="MEJ8567160.1"/>
    <property type="molecule type" value="Genomic_DNA"/>
</dbReference>
<reference evidence="2 3" key="1">
    <citation type="submission" date="2024-02" db="EMBL/GenBank/DDBJ databases">
        <title>A novel Wenzhouxiangellaceae bacterium, isolated from coastal sediments.</title>
        <authorList>
            <person name="Du Z.-J."/>
            <person name="Ye Y.-Q."/>
            <person name="Zhang X.-Y."/>
        </authorList>
    </citation>
    <scope>NUCLEOTIDE SEQUENCE [LARGE SCALE GENOMIC DNA]</scope>
    <source>
        <strain evidence="2 3">CH-27</strain>
    </source>
</reference>
<dbReference type="RefSeq" id="WP_354694476.1">
    <property type="nucleotide sequence ID" value="NZ_JAZHOG010000003.1"/>
</dbReference>